<dbReference type="PANTHER" id="PTHR46082">
    <property type="entry name" value="ATP/GTP-BINDING PROTEIN-RELATED"/>
    <property type="match status" value="1"/>
</dbReference>
<dbReference type="Gene3D" id="1.25.40.10">
    <property type="entry name" value="Tetratricopeptide repeat domain"/>
    <property type="match status" value="1"/>
</dbReference>
<feature type="compositionally biased region" description="Basic and acidic residues" evidence="1">
    <location>
        <begin position="1"/>
        <end position="11"/>
    </location>
</feature>
<sequence length="1272" mass="135897">MRFGFRRERAGEPSAPASPPAAPEADEGSASARRLRLVVATLADCGVELAPEELLDTLWLARLLPRGDETSPLARAESTRRGGRPGPVPAPGAPGQAALSGPPAAPEQDPRPGHGPGGTAPAVSPPGEESGPKPAHATPRRLPLHAAAAPDAPLSHTPVQALRAPAPRASRFGQLQLSRSLRPLKLRVEDPRGLELDETATADRMAETGLTEAVVRPSLARWLDVTVLIDDGTSMLLWQRLATEVKNLLERSGAFRTVRVLGLDTRGPHAPRLGRRPFLTDTAPLPPSTVTDTTGRTLVLVVSDGVGAAWRDGRMEEQLRQWARFGPTAVLNALPPHLWEGSGLRAARWRVTTRRRGAPNLEWDVSDPVLPTEVAGFDGVPVPVLAPDPVALGTWARLVASPGTSAVLPLLARPTTVRGPEGDVPVGAAQAVLRFRQTASPEAYRLAAHLAAVAPVTVPVMRLVQQVLGPRFDSGHLAEVFLGGLMRRTETAGQPLMPQHRRYDFGEGTRDILLGTTAPVELLRSGRAVADRLTELVGRSPDFPAWLAHPDGADRVAEEASPFGWIDERLLRRLGVTAPGTESPEPVPEEPAATPSRETAADAALPDLPDYVDTPGSQWHSLRRDDPRAAGGWQLFARHRLARTEQGIFLGRDEAGRTATVRLTRFRSSARASLRRQAATLRSVRGVGVPTLLGADDHWLAAELVMTGDPPRPAPSLADRVKRLGRLDREEFLRVGHQVAGVLARAHAAGVVHGSLSAERILLSEHGAYVTGWGVDEHPDDGDHDVSRLGSLLLAAAEDEAVSDLRTLLQRCGSPVLGDRPSAAQVAVSLRDAARPAGRPAPPVPAVPIGVGDDGSRVFLRLGERAPHGSVHGLFPARAALLYSMVNGMVRRHATADETRFVLVGDACLYLESTLAASLRQVVVRPDVTDVLEALGGEFHQRSLLLDEADAAGRERPGLGRIVVVTESPGPEATSAWARALRPELGMHLLVLDGSAEPTADLHYHVLLVGGGTGRIKAGRLADTAAPDPGLPFRTLLPLPRIDRAAQLLDEQRQAVELGRSGRTLEALAALRNIMAEQRASRGDNHPETLSTHFEIGVLLLRAGEFEEAAGILEETATRYAGALGPHHPDTLAAQQQWARALSRRGLHDRAYDVISMVLAAMETSAGPQAPGTLQCRHDMAATLLALRLPALAATEARTAHEGRVRVLGDGHPDTLASAYQLAVALYRAGRTEEARATARDLHARRARLVGEDHADTLAARRLLDEGPPPEE</sequence>
<dbReference type="InterPro" id="IPR053137">
    <property type="entry name" value="NLR-like"/>
</dbReference>
<dbReference type="PANTHER" id="PTHR46082:SF6">
    <property type="entry name" value="AAA+ ATPASE DOMAIN-CONTAINING PROTEIN-RELATED"/>
    <property type="match status" value="1"/>
</dbReference>
<dbReference type="SUPFAM" id="SSF48452">
    <property type="entry name" value="TPR-like"/>
    <property type="match status" value="2"/>
</dbReference>
<gene>
    <name evidence="2" type="ORF">GCM10010423_11400</name>
</gene>
<evidence type="ECO:0000256" key="1">
    <source>
        <dbReference type="SAM" id="MobiDB-lite"/>
    </source>
</evidence>
<evidence type="ECO:0000313" key="3">
    <source>
        <dbReference type="Proteomes" id="UP001501095"/>
    </source>
</evidence>
<proteinExistence type="predicted"/>
<dbReference type="Proteomes" id="UP001501095">
    <property type="component" value="Unassembled WGS sequence"/>
</dbReference>
<feature type="region of interest" description="Disordered" evidence="1">
    <location>
        <begin position="65"/>
        <end position="139"/>
    </location>
</feature>
<feature type="compositionally biased region" description="Low complexity" evidence="1">
    <location>
        <begin position="579"/>
        <end position="609"/>
    </location>
</feature>
<dbReference type="InterPro" id="IPR011009">
    <property type="entry name" value="Kinase-like_dom_sf"/>
</dbReference>
<dbReference type="EMBL" id="BAAATM010000003">
    <property type="protein sequence ID" value="GAA2520538.1"/>
    <property type="molecule type" value="Genomic_DNA"/>
</dbReference>
<dbReference type="Pfam" id="PF13424">
    <property type="entry name" value="TPR_12"/>
    <property type="match status" value="1"/>
</dbReference>
<protein>
    <recommendedName>
        <fullName evidence="4">Serine/threonine protein kinase</fullName>
    </recommendedName>
</protein>
<dbReference type="NCBIfam" id="NF041121">
    <property type="entry name" value="SAV_2336_NTERM"/>
    <property type="match status" value="1"/>
</dbReference>
<feature type="region of interest" description="Disordered" evidence="1">
    <location>
        <begin position="1"/>
        <end position="31"/>
    </location>
</feature>
<comment type="caution">
    <text evidence="2">The sequence shown here is derived from an EMBL/GenBank/DDBJ whole genome shotgun (WGS) entry which is preliminary data.</text>
</comment>
<dbReference type="Pfam" id="PF13374">
    <property type="entry name" value="TPR_10"/>
    <property type="match status" value="2"/>
</dbReference>
<accession>A0ABN3NF30</accession>
<organism evidence="2 3">
    <name type="scientific">Streptomyces levis</name>
    <dbReference type="NCBI Taxonomy" id="285566"/>
    <lineage>
        <taxon>Bacteria</taxon>
        <taxon>Bacillati</taxon>
        <taxon>Actinomycetota</taxon>
        <taxon>Actinomycetes</taxon>
        <taxon>Kitasatosporales</taxon>
        <taxon>Streptomycetaceae</taxon>
        <taxon>Streptomyces</taxon>
    </lineage>
</organism>
<dbReference type="InterPro" id="IPR047738">
    <property type="entry name" value="SAV_2336-like_N"/>
</dbReference>
<feature type="compositionally biased region" description="Low complexity" evidence="1">
    <location>
        <begin position="93"/>
        <end position="102"/>
    </location>
</feature>
<dbReference type="SUPFAM" id="SSF56112">
    <property type="entry name" value="Protein kinase-like (PK-like)"/>
    <property type="match status" value="1"/>
</dbReference>
<feature type="region of interest" description="Disordered" evidence="1">
    <location>
        <begin position="577"/>
        <end position="625"/>
    </location>
</feature>
<keyword evidence="3" id="KW-1185">Reference proteome</keyword>
<evidence type="ECO:0008006" key="4">
    <source>
        <dbReference type="Google" id="ProtNLM"/>
    </source>
</evidence>
<reference evidence="2 3" key="1">
    <citation type="journal article" date="2019" name="Int. J. Syst. Evol. Microbiol.">
        <title>The Global Catalogue of Microorganisms (GCM) 10K type strain sequencing project: providing services to taxonomists for standard genome sequencing and annotation.</title>
        <authorList>
            <consortium name="The Broad Institute Genomics Platform"/>
            <consortium name="The Broad Institute Genome Sequencing Center for Infectious Disease"/>
            <person name="Wu L."/>
            <person name="Ma J."/>
        </authorList>
    </citation>
    <scope>NUCLEOTIDE SEQUENCE [LARGE SCALE GENOMIC DNA]</scope>
    <source>
        <strain evidence="2 3">JCM 6924</strain>
    </source>
</reference>
<evidence type="ECO:0000313" key="2">
    <source>
        <dbReference type="EMBL" id="GAA2520538.1"/>
    </source>
</evidence>
<name>A0ABN3NF30_9ACTN</name>
<dbReference type="Gene3D" id="1.10.510.10">
    <property type="entry name" value="Transferase(Phosphotransferase) domain 1"/>
    <property type="match status" value="1"/>
</dbReference>
<dbReference type="InterPro" id="IPR011990">
    <property type="entry name" value="TPR-like_helical_dom_sf"/>
</dbReference>